<comment type="caution">
    <text evidence="2">The sequence shown here is derived from an EMBL/GenBank/DDBJ whole genome shotgun (WGS) entry which is preliminary data.</text>
</comment>
<dbReference type="GO" id="GO:0016747">
    <property type="term" value="F:acyltransferase activity, transferring groups other than amino-acyl groups"/>
    <property type="evidence" value="ECO:0007669"/>
    <property type="project" value="InterPro"/>
</dbReference>
<evidence type="ECO:0000313" key="4">
    <source>
        <dbReference type="Proteomes" id="UP000576645"/>
    </source>
</evidence>
<gene>
    <name evidence="3" type="ORF">F0238_18520</name>
    <name evidence="2" type="ORF">TW71_16690</name>
</gene>
<reference evidence="2" key="1">
    <citation type="journal article" date="2015" name="BMC Genomics">
        <title>Genome mining reveals unlocked bioactive potential of marine Gram-negative bacteria.</title>
        <authorList>
            <person name="Machado H."/>
            <person name="Sonnenschein E.C."/>
            <person name="Melchiorsen J."/>
            <person name="Gram L."/>
        </authorList>
    </citation>
    <scope>NUCLEOTIDE SEQUENCE</scope>
    <source>
        <strain evidence="2">S2052</strain>
    </source>
</reference>
<evidence type="ECO:0000313" key="2">
    <source>
        <dbReference type="EMBL" id="KJY70503.1"/>
    </source>
</evidence>
<name>A0A837G535_9VIBR</name>
<dbReference type="EMBL" id="VTXP01000010">
    <property type="protein sequence ID" value="NOJ24728.1"/>
    <property type="molecule type" value="Genomic_DNA"/>
</dbReference>
<dbReference type="PROSITE" id="PS51186">
    <property type="entry name" value="GNAT"/>
    <property type="match status" value="1"/>
</dbReference>
<dbReference type="RefSeq" id="WP_039952337.1">
    <property type="nucleotide sequence ID" value="NZ_CP063051.1"/>
</dbReference>
<dbReference type="Pfam" id="PF13302">
    <property type="entry name" value="Acetyltransf_3"/>
    <property type="match status" value="1"/>
</dbReference>
<dbReference type="PANTHER" id="PTHR43792:SF1">
    <property type="entry name" value="N-ACETYLTRANSFERASE DOMAIN-CONTAINING PROTEIN"/>
    <property type="match status" value="1"/>
</dbReference>
<sequence>MFRLETPRLVIRDMSLEDEAAFVAISQDVKYQRFYDEADSKAEKYRQLTKLFIQQAAEIPRRSYQLAIEHKQQGIFIGTVCLRLEDEHNASMGCGIARSFQGSGLIYEAATALANYGFRELNMHRIYAETIKENRAALKLCSDLGMRREAVFKENRYFKGRWWDTVVMAILQQEWRDKLDETNE</sequence>
<dbReference type="Proteomes" id="UP000576645">
    <property type="component" value="Unassembled WGS sequence"/>
</dbReference>
<organism evidence="2">
    <name type="scientific">Vibrio coralliilyticus</name>
    <dbReference type="NCBI Taxonomy" id="190893"/>
    <lineage>
        <taxon>Bacteria</taxon>
        <taxon>Pseudomonadati</taxon>
        <taxon>Pseudomonadota</taxon>
        <taxon>Gammaproteobacteria</taxon>
        <taxon>Vibrionales</taxon>
        <taxon>Vibrionaceae</taxon>
        <taxon>Vibrio</taxon>
    </lineage>
</organism>
<dbReference type="PANTHER" id="PTHR43792">
    <property type="entry name" value="GNAT FAMILY, PUTATIVE (AFU_ORTHOLOGUE AFUA_3G00765)-RELATED-RELATED"/>
    <property type="match status" value="1"/>
</dbReference>
<keyword evidence="2" id="KW-0808">Transferase</keyword>
<accession>A0A837G535</accession>
<proteinExistence type="predicted"/>
<dbReference type="Gene3D" id="3.40.630.30">
    <property type="match status" value="1"/>
</dbReference>
<dbReference type="InterPro" id="IPR000182">
    <property type="entry name" value="GNAT_dom"/>
</dbReference>
<dbReference type="AlphaFoldDB" id="A0A837G535"/>
<dbReference type="SUPFAM" id="SSF55729">
    <property type="entry name" value="Acyl-CoA N-acyltransferases (Nat)"/>
    <property type="match status" value="1"/>
</dbReference>
<feature type="domain" description="N-acetyltransferase" evidence="1">
    <location>
        <begin position="9"/>
        <end position="173"/>
    </location>
</feature>
<dbReference type="InterPro" id="IPR051531">
    <property type="entry name" value="N-acetyltransferase"/>
</dbReference>
<evidence type="ECO:0000313" key="3">
    <source>
        <dbReference type="EMBL" id="NOJ24728.1"/>
    </source>
</evidence>
<protein>
    <submittedName>
        <fullName evidence="2 3">Acetyltransferase</fullName>
    </submittedName>
</protein>
<dbReference type="EMBL" id="JXXR01000017">
    <property type="protein sequence ID" value="KJY70503.1"/>
    <property type="molecule type" value="Genomic_DNA"/>
</dbReference>
<evidence type="ECO:0000259" key="1">
    <source>
        <dbReference type="PROSITE" id="PS51186"/>
    </source>
</evidence>
<dbReference type="InterPro" id="IPR016181">
    <property type="entry name" value="Acyl_CoA_acyltransferase"/>
</dbReference>
<reference evidence="3 4" key="2">
    <citation type="submission" date="2019-09" db="EMBL/GenBank/DDBJ databases">
        <title>Draft genome sequencing and comparative genomics of hatchery-associated Vibrios.</title>
        <authorList>
            <person name="Kehlet-Delgado H."/>
            <person name="Mueller R.S."/>
        </authorList>
    </citation>
    <scope>NUCLEOTIDE SEQUENCE [LARGE SCALE GENOMIC DNA]</scope>
    <source>
        <strain evidence="3 4">09-121-3</strain>
    </source>
</reference>